<dbReference type="AlphaFoldDB" id="A0A261WIA9"/>
<gene>
    <name evidence="1" type="ORF">CFN58_16060</name>
</gene>
<name>A0A261WIA9_9PSED</name>
<evidence type="ECO:0000313" key="2">
    <source>
        <dbReference type="Proteomes" id="UP000217163"/>
    </source>
</evidence>
<sequence length="60" mass="6344">MRIAAPVAPTMVHTHARFCGSDRGGDPHCSRKETGSQKKPAAEALCGGLLCGGEPYFFKP</sequence>
<organism evidence="1 2">
    <name type="scientific">Pseudomonas avellanae</name>
    <dbReference type="NCBI Taxonomy" id="46257"/>
    <lineage>
        <taxon>Bacteria</taxon>
        <taxon>Pseudomonadati</taxon>
        <taxon>Pseudomonadota</taxon>
        <taxon>Gammaproteobacteria</taxon>
        <taxon>Pseudomonadales</taxon>
        <taxon>Pseudomonadaceae</taxon>
        <taxon>Pseudomonas</taxon>
    </lineage>
</organism>
<comment type="caution">
    <text evidence="1">The sequence shown here is derived from an EMBL/GenBank/DDBJ whole genome shotgun (WGS) entry which is preliminary data.</text>
</comment>
<dbReference type="EMBL" id="NKQU01000567">
    <property type="protein sequence ID" value="OZI85817.1"/>
    <property type="molecule type" value="Genomic_DNA"/>
</dbReference>
<dbReference type="Proteomes" id="UP000217163">
    <property type="component" value="Unassembled WGS sequence"/>
</dbReference>
<evidence type="ECO:0000313" key="1">
    <source>
        <dbReference type="EMBL" id="OZI85817.1"/>
    </source>
</evidence>
<protein>
    <submittedName>
        <fullName evidence="1">Uncharacterized protein</fullName>
    </submittedName>
</protein>
<accession>A0A261WIA9</accession>
<reference evidence="2" key="1">
    <citation type="journal article" date="2016" name="Sci. Rep.">
        <title>Genome analysis of the kiwifruit canker pathogen Pseudomonas syringae pv. actinidiae biovar 5.</title>
        <authorList>
            <person name="Fujikawa T."/>
            <person name="Sawada H."/>
        </authorList>
    </citation>
    <scope>NUCLEOTIDE SEQUENCE [LARGE SCALE GENOMIC DNA]</scope>
    <source>
        <strain evidence="2">MAFF 212061</strain>
    </source>
</reference>
<proteinExistence type="predicted"/>